<evidence type="ECO:0000313" key="1">
    <source>
        <dbReference type="EMBL" id="KFX43912.1"/>
    </source>
</evidence>
<accession>A0A093UUF6</accession>
<dbReference type="EMBL" id="JPOX01000032">
    <property type="protein sequence ID" value="KFX43912.1"/>
    <property type="molecule type" value="Genomic_DNA"/>
</dbReference>
<dbReference type="HOGENOM" id="CLU_003121_1_1_1"/>
<sequence>MPPQKKNKSFLEIARQNGAEDNREGINGERVNSKLEPQTKIDYKNAHGMWLEFCAHKGKDPVASAYDLESLKDFVKQLAYGIEGIYDDEIAGQGSVKVIWKRFTANFKRDNDAIPRDITLSVTNFLRQEVFPERGNKSSKRKRKHAQKHHFIHLGRQLWENDFHIYAMPITRDIKFGVIRNELGEPELAAQVVKDAKGMTDTPEKRPEHEIYEGLSSRPRFLLLNPMLPIVALLLASNRFRDYATADAVLAIPAPPQDEVYILEWTDPESPLFEGLDGLIQKAAVLAKLLRELAIRAGYTINPTIHDFRAEGLFLIDQLYSATQRMVYAGHRGEKTHRQHYAPNNGTDGQAAYLGDDVRTLVGDLFRGLSLKRNRDLWQTLPAKKRYDLEHRDDYLKRLVEKELRECRKHQPRPPLDEEADVTYAMGSHRSRFSRACRMMPARQRLAENIFREATLRSDLGRQVLNDMITLCRQKHEIEIRPGLEQDKCHCAESERISLGNVTILQNFAFAVTTGSSRSQCGNNIASITLIPRIAWFSAIPLSTEEQLQFHLEDIHCVDTIKDGKSLLSINAISDYGTKERSRDSPAELSVSSQTIGSCGKRKAVIQDPVAQDSFLTTDMDTFPRLISVREDP</sequence>
<proteinExistence type="predicted"/>
<dbReference type="GO" id="GO:0003677">
    <property type="term" value="F:DNA binding"/>
    <property type="evidence" value="ECO:0007669"/>
    <property type="project" value="InterPro"/>
</dbReference>
<reference evidence="1" key="2">
    <citation type="journal article" date="2014" name="PLoS Genet.">
        <title>Signature gene expression reveals novel clues to the molecular mechanisms of dimorphic transition in Penicillium marneffei.</title>
        <authorList>
            <person name="Yang E."/>
            <person name="Wang G."/>
            <person name="Cai J."/>
            <person name="Woo P.C."/>
            <person name="Lau S.K."/>
            <person name="Yuen K.-Y."/>
            <person name="Chow W.-N."/>
            <person name="Lin X."/>
        </authorList>
    </citation>
    <scope>NUCLEOTIDE SEQUENCE</scope>
    <source>
        <strain evidence="1">PM1</strain>
    </source>
</reference>
<dbReference type="PANTHER" id="PTHR37535:SF3">
    <property type="entry name" value="FLUG DOMAIN-CONTAINING PROTEIN"/>
    <property type="match status" value="1"/>
</dbReference>
<dbReference type="InterPro" id="IPR011010">
    <property type="entry name" value="DNA_brk_join_enz"/>
</dbReference>
<name>A0A093UUF6_TALMA</name>
<dbReference type="SUPFAM" id="SSF56349">
    <property type="entry name" value="DNA breaking-rejoining enzymes"/>
    <property type="match status" value="1"/>
</dbReference>
<dbReference type="AlphaFoldDB" id="A0A093UUF6"/>
<protein>
    <submittedName>
        <fullName evidence="1">Uncharacterized protein</fullName>
    </submittedName>
</protein>
<organism evidence="1">
    <name type="scientific">Talaromyces marneffei PM1</name>
    <dbReference type="NCBI Taxonomy" id="1077442"/>
    <lineage>
        <taxon>Eukaryota</taxon>
        <taxon>Fungi</taxon>
        <taxon>Dikarya</taxon>
        <taxon>Ascomycota</taxon>
        <taxon>Pezizomycotina</taxon>
        <taxon>Eurotiomycetes</taxon>
        <taxon>Eurotiomycetidae</taxon>
        <taxon>Eurotiales</taxon>
        <taxon>Trichocomaceae</taxon>
        <taxon>Talaromyces</taxon>
        <taxon>Talaromyces sect. Talaromyces</taxon>
    </lineage>
</organism>
<reference key="1">
    <citation type="journal article" date="2014" name="PLoS Genet.">
        <title>Signature Gene Expression Reveals Novel Clues to the Molecular Mechanisms of Dimorphic Transition in Penicillium marneffei.</title>
        <authorList>
            <person name="Yang E."/>
            <person name="Wang G."/>
            <person name="Cai J."/>
            <person name="Woo P.C."/>
            <person name="Lau S.K."/>
            <person name="Yuen K.-Y."/>
            <person name="Chow W.-N."/>
            <person name="Lin X."/>
        </authorList>
    </citation>
    <scope>NUCLEOTIDE SEQUENCE [LARGE SCALE GENOMIC DNA]</scope>
    <source>
        <strain>PM1</strain>
    </source>
</reference>
<comment type="caution">
    <text evidence="1">The sequence shown here is derived from an EMBL/GenBank/DDBJ whole genome shotgun (WGS) entry which is preliminary data.</text>
</comment>
<gene>
    <name evidence="1" type="ORF">GQ26_0321030</name>
</gene>
<dbReference type="PANTHER" id="PTHR37535">
    <property type="entry name" value="FLUG DOMAIN PROTEIN"/>
    <property type="match status" value="1"/>
</dbReference>